<dbReference type="Proteomes" id="UP000000517">
    <property type="component" value="Chromosome"/>
</dbReference>
<dbReference type="Gene3D" id="3.90.550.10">
    <property type="entry name" value="Spore Coat Polysaccharide Biosynthesis Protein SpsA, Chain A"/>
    <property type="match status" value="1"/>
</dbReference>
<feature type="domain" description="Glycosyltransferase 2-like" evidence="1">
    <location>
        <begin position="4"/>
        <end position="147"/>
    </location>
</feature>
<keyword evidence="5" id="KW-1185">Reference proteome</keyword>
<accession>C9RJB6</accession>
<gene>
    <name evidence="2" type="ordered locus">Fisuc_2046</name>
    <name evidence="3" type="ordered locus">FSU_2573</name>
</gene>
<reference evidence="3" key="3">
    <citation type="submission" date="2010-08" db="EMBL/GenBank/DDBJ databases">
        <authorList>
            <person name="Durkin A.S."/>
            <person name="Nelson K.E."/>
            <person name="Morrison M."/>
            <person name="Forsberg C.W."/>
            <person name="Wilson D.B."/>
            <person name="Russell J.B."/>
            <person name="Cann I.K.O."/>
            <person name="Mackie R.I."/>
            <person name="White B.A."/>
        </authorList>
    </citation>
    <scope>NUCLEOTIDE SEQUENCE</scope>
    <source>
        <strain evidence="3">S85</strain>
    </source>
</reference>
<dbReference type="RefSeq" id="WP_014546699.1">
    <property type="nucleotide sequence ID" value="NC_013410.1"/>
</dbReference>
<dbReference type="KEGG" id="fsu:Fisuc_2046"/>
<dbReference type="HOGENOM" id="CLU_023845_6_1_0"/>
<dbReference type="GO" id="GO:0016740">
    <property type="term" value="F:transferase activity"/>
    <property type="evidence" value="ECO:0007669"/>
    <property type="project" value="UniProtKB-KW"/>
</dbReference>
<dbReference type="eggNOG" id="COG1216">
    <property type="taxonomic scope" value="Bacteria"/>
</dbReference>
<organism evidence="3 4">
    <name type="scientific">Fibrobacter succinogenes (strain ATCC 19169 / S85)</name>
    <dbReference type="NCBI Taxonomy" id="59374"/>
    <lineage>
        <taxon>Bacteria</taxon>
        <taxon>Pseudomonadati</taxon>
        <taxon>Fibrobacterota</taxon>
        <taxon>Fibrobacteria</taxon>
        <taxon>Fibrobacterales</taxon>
        <taxon>Fibrobacteraceae</taxon>
        <taxon>Fibrobacter</taxon>
    </lineage>
</organism>
<dbReference type="EMBL" id="CP001792">
    <property type="protein sequence ID" value="ACX75633.1"/>
    <property type="molecule type" value="Genomic_DNA"/>
</dbReference>
<dbReference type="PANTHER" id="PTHR43179:SF10">
    <property type="entry name" value="GLYCOSYL TRANSFERASE"/>
    <property type="match status" value="1"/>
</dbReference>
<dbReference type="SUPFAM" id="SSF53448">
    <property type="entry name" value="Nucleotide-diphospho-sugar transferases"/>
    <property type="match status" value="1"/>
</dbReference>
<protein>
    <submittedName>
        <fullName evidence="2">Glycosyl transferase family 2</fullName>
    </submittedName>
    <submittedName>
        <fullName evidence="3">Glycosyltransferase, group 2 family</fullName>
    </submittedName>
</protein>
<evidence type="ECO:0000313" key="2">
    <source>
        <dbReference type="EMBL" id="ACX75633.1"/>
    </source>
</evidence>
<dbReference type="PANTHER" id="PTHR43179">
    <property type="entry name" value="RHAMNOSYLTRANSFERASE WBBL"/>
    <property type="match status" value="1"/>
</dbReference>
<dbReference type="KEGG" id="fsc:FSU_2573"/>
<sequence>MTISCVIVNYNDAVTTKKLVKRIEDYHSLNYVVIVDNNSQDDSVAQLTTLVSSKVVLINAEKNGGYGFGNNLGVEYAYEKLRSDYVLIANPDVEFDESCLLKLLESLKKNENAAISAGPQMNVDGRPWRDVSVWKYILNMSLFFDEWLHIRSYSYKFFEGKQECLVYAVPGSLLLVDAKKMMEVGGYDEDFFLYYEEHVLAEKMKKAGYGTVFRLDAGYIHNHHVSIRKAFKKWGPQRLLRCKSCMLFLKKYKNVSCYTLLLAKLFVQYVKIEMFFYDFYRWIKPLKK</sequence>
<evidence type="ECO:0000313" key="3">
    <source>
        <dbReference type="EMBL" id="ADL26095.1"/>
    </source>
</evidence>
<name>C9RJB6_FIBSS</name>
<dbReference type="Pfam" id="PF00535">
    <property type="entry name" value="Glycos_transf_2"/>
    <property type="match status" value="1"/>
</dbReference>
<reference evidence="4" key="2">
    <citation type="submission" date="2010-08" db="EMBL/GenBank/DDBJ databases">
        <title>Complete sequence of Fibrobacter succinogenes subsp. succinogenes S85.</title>
        <authorList>
            <person name="Durkin A.S."/>
            <person name="Nelson K.E."/>
            <person name="Morrison M."/>
            <person name="Forsberg C.W."/>
            <person name="Wilson D.B."/>
            <person name="Russell J.B."/>
            <person name="Cann I.K.O."/>
            <person name="Mackie R.I."/>
            <person name="White B.A."/>
        </authorList>
    </citation>
    <scope>NUCLEOTIDE SEQUENCE [LARGE SCALE GENOMIC DNA]</scope>
    <source>
        <strain evidence="4">ATCC 19169 / S85</strain>
    </source>
</reference>
<dbReference type="CAZy" id="GT2">
    <property type="family name" value="Glycosyltransferase Family 2"/>
</dbReference>
<keyword evidence="3" id="KW-0808">Transferase</keyword>
<dbReference type="InterPro" id="IPR029044">
    <property type="entry name" value="Nucleotide-diphossugar_trans"/>
</dbReference>
<dbReference type="InterPro" id="IPR001173">
    <property type="entry name" value="Glyco_trans_2-like"/>
</dbReference>
<dbReference type="STRING" id="59374.FSU_2573"/>
<evidence type="ECO:0000313" key="5">
    <source>
        <dbReference type="Proteomes" id="UP000001497"/>
    </source>
</evidence>
<dbReference type="Proteomes" id="UP000001497">
    <property type="component" value="Chromosome"/>
</dbReference>
<reference evidence="2 5" key="1">
    <citation type="submission" date="2009-10" db="EMBL/GenBank/DDBJ databases">
        <title>Complete sequence of Fibrobacter succinogenes subsp. succinogenes S85.</title>
        <authorList>
            <consortium name="US DOE Joint Genome Institute"/>
            <person name="Lucas S."/>
            <person name="Copeland A."/>
            <person name="Lapidus A."/>
            <person name="Glavina del Rio T."/>
            <person name="Tice H."/>
            <person name="Bruce D."/>
            <person name="Goodwin L."/>
            <person name="Pitluck S."/>
            <person name="Chertkov O."/>
            <person name="Detter J.C."/>
            <person name="Han C."/>
            <person name="Tapia R."/>
            <person name="Larimer F."/>
            <person name="Land M."/>
            <person name="Hauser L."/>
            <person name="Kyrpides N."/>
            <person name="Mikhailova N."/>
            <person name="Weimer P.J."/>
            <person name="Stevenson D.M."/>
            <person name="Boyum J."/>
            <person name="Brumm P.I."/>
            <person name="Mead D."/>
        </authorList>
    </citation>
    <scope>NUCLEOTIDE SEQUENCE [LARGE SCALE GENOMIC DNA]</scope>
    <source>
        <strain evidence="5">ATCC 19169 / S85</strain>
        <strain evidence="2">S85</strain>
    </source>
</reference>
<proteinExistence type="predicted"/>
<evidence type="ECO:0000313" key="4">
    <source>
        <dbReference type="Proteomes" id="UP000000517"/>
    </source>
</evidence>
<evidence type="ECO:0000259" key="1">
    <source>
        <dbReference type="Pfam" id="PF00535"/>
    </source>
</evidence>
<dbReference type="EMBL" id="CP002158">
    <property type="protein sequence ID" value="ADL26095.1"/>
    <property type="molecule type" value="Genomic_DNA"/>
</dbReference>
<dbReference type="AlphaFoldDB" id="C9RJB6"/>
<dbReference type="OrthoDB" id="9813495at2"/>